<feature type="active site" description="Proton acceptor" evidence="3">
    <location>
        <position position="139"/>
    </location>
</feature>
<evidence type="ECO:0000259" key="5">
    <source>
        <dbReference type="Pfam" id="PF17836"/>
    </source>
</evidence>
<dbReference type="Gene3D" id="2.160.10.10">
    <property type="entry name" value="Hexapeptide repeat proteins"/>
    <property type="match status" value="1"/>
</dbReference>
<dbReference type="InterPro" id="IPR018357">
    <property type="entry name" value="Hexapep_transf_CS"/>
</dbReference>
<name>A0A1F5EVS7_9BACT</name>
<feature type="site" description="Increases basicity of active site His" evidence="3">
    <location>
        <position position="140"/>
    </location>
</feature>
<reference evidence="6 7" key="1">
    <citation type="journal article" date="2016" name="Nat. Commun.">
        <title>Thousands of microbial genomes shed light on interconnected biogeochemical processes in an aquifer system.</title>
        <authorList>
            <person name="Anantharaman K."/>
            <person name="Brown C.T."/>
            <person name="Hug L.A."/>
            <person name="Sharon I."/>
            <person name="Castelle C.J."/>
            <person name="Probst A.J."/>
            <person name="Thomas B.C."/>
            <person name="Singh A."/>
            <person name="Wilkins M.J."/>
            <person name="Karaoz U."/>
            <person name="Brodie E.L."/>
            <person name="Williams K.H."/>
            <person name="Hubbard S.S."/>
            <person name="Banfield J.F."/>
        </authorList>
    </citation>
    <scope>NUCLEOTIDE SEQUENCE [LARGE SCALE GENOMIC DNA]</scope>
</reference>
<gene>
    <name evidence="6" type="ORF">A2Y64_00330</name>
</gene>
<evidence type="ECO:0000256" key="2">
    <source>
        <dbReference type="ARBA" id="ARBA00022737"/>
    </source>
</evidence>
<dbReference type="EMBL" id="MFAF01000152">
    <property type="protein sequence ID" value="OGD71386.1"/>
    <property type="molecule type" value="Genomic_DNA"/>
</dbReference>
<dbReference type="NCBIfam" id="TIGR03570">
    <property type="entry name" value="NeuD_NnaD"/>
    <property type="match status" value="1"/>
</dbReference>
<accession>A0A1F5EVS7</accession>
<evidence type="ECO:0000313" key="7">
    <source>
        <dbReference type="Proteomes" id="UP000177187"/>
    </source>
</evidence>
<evidence type="ECO:0000313" key="6">
    <source>
        <dbReference type="EMBL" id="OGD71386.1"/>
    </source>
</evidence>
<dbReference type="PANTHER" id="PTHR43300">
    <property type="entry name" value="ACETYLTRANSFERASE"/>
    <property type="match status" value="1"/>
</dbReference>
<protein>
    <recommendedName>
        <fullName evidence="5">PglD N-terminal domain-containing protein</fullName>
    </recommendedName>
</protein>
<dbReference type="SUPFAM" id="SSF51161">
    <property type="entry name" value="Trimeric LpxA-like enzymes"/>
    <property type="match status" value="1"/>
</dbReference>
<evidence type="ECO:0000256" key="4">
    <source>
        <dbReference type="PIRSR" id="PIRSR620019-2"/>
    </source>
</evidence>
<organism evidence="6 7">
    <name type="scientific">Candidatus Coatesbacteria bacterium RBG_13_66_14</name>
    <dbReference type="NCBI Taxonomy" id="1817816"/>
    <lineage>
        <taxon>Bacteria</taxon>
        <taxon>Candidatus Coatesiibacteriota</taxon>
    </lineage>
</organism>
<dbReference type="PANTHER" id="PTHR43300:SF7">
    <property type="entry name" value="UDP-N-ACETYLBACILLOSAMINE N-ACETYLTRANSFERASE"/>
    <property type="match status" value="1"/>
</dbReference>
<dbReference type="AlphaFoldDB" id="A0A1F5EVS7"/>
<feature type="binding site" evidence="4">
    <location>
        <position position="148"/>
    </location>
    <ligand>
        <name>acetyl-CoA</name>
        <dbReference type="ChEBI" id="CHEBI:57288"/>
    </ligand>
</feature>
<feature type="binding site" evidence="4">
    <location>
        <position position="72"/>
    </location>
    <ligand>
        <name>substrate</name>
    </ligand>
</feature>
<dbReference type="GO" id="GO:0016740">
    <property type="term" value="F:transferase activity"/>
    <property type="evidence" value="ECO:0007669"/>
    <property type="project" value="UniProtKB-KW"/>
</dbReference>
<dbReference type="Proteomes" id="UP000177187">
    <property type="component" value="Unassembled WGS sequence"/>
</dbReference>
<comment type="caution">
    <text evidence="6">The sequence shown here is derived from an EMBL/GenBank/DDBJ whole genome shotgun (WGS) entry which is preliminary data.</text>
</comment>
<proteinExistence type="predicted"/>
<dbReference type="InterPro" id="IPR020019">
    <property type="entry name" value="AcTrfase_PglD-like"/>
</dbReference>
<dbReference type="CDD" id="cd03360">
    <property type="entry name" value="LbH_AT_putative"/>
    <property type="match status" value="1"/>
</dbReference>
<evidence type="ECO:0000256" key="3">
    <source>
        <dbReference type="PIRSR" id="PIRSR620019-1"/>
    </source>
</evidence>
<feature type="domain" description="PglD N-terminal" evidence="5">
    <location>
        <begin position="7"/>
        <end position="83"/>
    </location>
</feature>
<dbReference type="InterPro" id="IPR041561">
    <property type="entry name" value="PglD_N"/>
</dbReference>
<dbReference type="InterPro" id="IPR050179">
    <property type="entry name" value="Trans_hexapeptide_repeat"/>
</dbReference>
<dbReference type="InterPro" id="IPR001451">
    <property type="entry name" value="Hexapep"/>
</dbReference>
<dbReference type="Pfam" id="PF17836">
    <property type="entry name" value="PglD_N"/>
    <property type="match status" value="1"/>
</dbReference>
<dbReference type="InterPro" id="IPR011004">
    <property type="entry name" value="Trimer_LpxA-like_sf"/>
</dbReference>
<keyword evidence="2" id="KW-0677">Repeat</keyword>
<dbReference type="Gene3D" id="3.40.50.20">
    <property type="match status" value="1"/>
</dbReference>
<keyword evidence="1" id="KW-0808">Transferase</keyword>
<dbReference type="PROSITE" id="PS00101">
    <property type="entry name" value="HEXAPEP_TRANSFERASES"/>
    <property type="match status" value="1"/>
</dbReference>
<sequence>MSGVPTLLIGAGGHAKVLADIIRLTPGLKLVAVLDDDLAKQGSKLGGVEILGPTGLMEGRPGGAEACVVGIGRNSTRARFFESARELGYALPVAVHPRSVIAADVLLPDGLCVMAGVVVNPGSELGVDVVLNTHCSVDHDNRIGDHAHLHPGAVLAGGVEVGAYTYIGTNATVNPYLRIGARSMIGSGAVVTENIPDGVVAVGVPARVVRAWDEV</sequence>
<dbReference type="Pfam" id="PF00132">
    <property type="entry name" value="Hexapep"/>
    <property type="match status" value="1"/>
</dbReference>
<evidence type="ECO:0000256" key="1">
    <source>
        <dbReference type="ARBA" id="ARBA00022679"/>
    </source>
</evidence>
<dbReference type="STRING" id="1817816.A2Y64_00330"/>